<keyword evidence="2" id="KW-1185">Reference proteome</keyword>
<gene>
    <name evidence="1" type="ORF">KCTCHS21_31840</name>
</gene>
<proteinExistence type="predicted"/>
<name>A0A3T1D6U2_9BACL</name>
<dbReference type="RefSeq" id="WP_130610052.1">
    <property type="nucleotide sequence ID" value="NZ_AP019400.1"/>
</dbReference>
<organism evidence="1 2">
    <name type="scientific">Cohnella abietis</name>
    <dbReference type="NCBI Taxonomy" id="2507935"/>
    <lineage>
        <taxon>Bacteria</taxon>
        <taxon>Bacillati</taxon>
        <taxon>Bacillota</taxon>
        <taxon>Bacilli</taxon>
        <taxon>Bacillales</taxon>
        <taxon>Paenibacillaceae</taxon>
        <taxon>Cohnella</taxon>
    </lineage>
</organism>
<dbReference type="Proteomes" id="UP000289856">
    <property type="component" value="Chromosome"/>
</dbReference>
<evidence type="ECO:0000313" key="2">
    <source>
        <dbReference type="Proteomes" id="UP000289856"/>
    </source>
</evidence>
<dbReference type="AlphaFoldDB" id="A0A3T1D6U2"/>
<accession>A0A3T1D6U2</accession>
<sequence length="67" mass="7524">MSWKGTVNKIILICAIGVTNFTVMDCAEAYNEESPTKYNADVQSKCLEEILIFELRPKIVSVLSKKV</sequence>
<dbReference type="EMBL" id="AP019400">
    <property type="protein sequence ID" value="BBI33785.1"/>
    <property type="molecule type" value="Genomic_DNA"/>
</dbReference>
<dbReference type="KEGG" id="cohn:KCTCHS21_31840"/>
<protein>
    <submittedName>
        <fullName evidence="1">Uncharacterized protein</fullName>
    </submittedName>
</protein>
<dbReference type="OrthoDB" id="2617118at2"/>
<reference evidence="1 2" key="1">
    <citation type="submission" date="2019-01" db="EMBL/GenBank/DDBJ databases">
        <title>Complete genome sequence of Cohnella hallensis HS21 isolated from Korean fir (Abies koreana) rhizospheric soil.</title>
        <authorList>
            <person name="Jiang L."/>
            <person name="Kang S.W."/>
            <person name="Kim S."/>
            <person name="Jung J."/>
            <person name="Kim C.Y."/>
            <person name="Kim D.H."/>
            <person name="Kim S.W."/>
            <person name="Lee J."/>
        </authorList>
    </citation>
    <scope>NUCLEOTIDE SEQUENCE [LARGE SCALE GENOMIC DNA]</scope>
    <source>
        <strain evidence="1 2">HS21</strain>
    </source>
</reference>
<evidence type="ECO:0000313" key="1">
    <source>
        <dbReference type="EMBL" id="BBI33785.1"/>
    </source>
</evidence>